<evidence type="ECO:0000256" key="2">
    <source>
        <dbReference type="SAM" id="MobiDB-lite"/>
    </source>
</evidence>
<dbReference type="OrthoDB" id="4988134at2759"/>
<organism evidence="3 4">
    <name type="scientific">Dactylonectria estremocensis</name>
    <dbReference type="NCBI Taxonomy" id="1079267"/>
    <lineage>
        <taxon>Eukaryota</taxon>
        <taxon>Fungi</taxon>
        <taxon>Dikarya</taxon>
        <taxon>Ascomycota</taxon>
        <taxon>Pezizomycotina</taxon>
        <taxon>Sordariomycetes</taxon>
        <taxon>Hypocreomycetidae</taxon>
        <taxon>Hypocreales</taxon>
        <taxon>Nectriaceae</taxon>
        <taxon>Dactylonectria</taxon>
    </lineage>
</organism>
<gene>
    <name evidence="3" type="ORF">B0J13DRAFT_614056</name>
</gene>
<evidence type="ECO:0000256" key="1">
    <source>
        <dbReference type="SAM" id="Coils"/>
    </source>
</evidence>
<evidence type="ECO:0000313" key="4">
    <source>
        <dbReference type="Proteomes" id="UP000717696"/>
    </source>
</evidence>
<feature type="coiled-coil region" evidence="1">
    <location>
        <begin position="56"/>
        <end position="86"/>
    </location>
</feature>
<dbReference type="Proteomes" id="UP000717696">
    <property type="component" value="Unassembled WGS sequence"/>
</dbReference>
<dbReference type="EMBL" id="JAGMUU010000052">
    <property type="protein sequence ID" value="KAH7112273.1"/>
    <property type="molecule type" value="Genomic_DNA"/>
</dbReference>
<evidence type="ECO:0000313" key="3">
    <source>
        <dbReference type="EMBL" id="KAH7112273.1"/>
    </source>
</evidence>
<comment type="caution">
    <text evidence="3">The sequence shown here is derived from an EMBL/GenBank/DDBJ whole genome shotgun (WGS) entry which is preliminary data.</text>
</comment>
<sequence>MPPKRKRTGAHPPPPRPEAPRRSSKRLKEQPVVDEARDSSHMGIDWVKGDQHKGLLEEKMGKKEDVQKTMRELSELEHKLQSEAMRHRLDVETSDLHVEPDSPSQLALKPRAHLPRRDTDLVSFQNPETKLRSQEQTEILPCKVLSQHLDTSLESDACGVVGLRNPMVKPRLNRVWMYLVVRLAHDKDDLDTTVASVMEWLARPDNGDWLLIFDNFDQDHEQGGVQSKLLRGSACRARRLHRRT</sequence>
<reference evidence="3" key="1">
    <citation type="journal article" date="2021" name="Nat. Commun.">
        <title>Genetic determinants of endophytism in the Arabidopsis root mycobiome.</title>
        <authorList>
            <person name="Mesny F."/>
            <person name="Miyauchi S."/>
            <person name="Thiergart T."/>
            <person name="Pickel B."/>
            <person name="Atanasova L."/>
            <person name="Karlsson M."/>
            <person name="Huettel B."/>
            <person name="Barry K.W."/>
            <person name="Haridas S."/>
            <person name="Chen C."/>
            <person name="Bauer D."/>
            <person name="Andreopoulos W."/>
            <person name="Pangilinan J."/>
            <person name="LaButti K."/>
            <person name="Riley R."/>
            <person name="Lipzen A."/>
            <person name="Clum A."/>
            <person name="Drula E."/>
            <person name="Henrissat B."/>
            <person name="Kohler A."/>
            <person name="Grigoriev I.V."/>
            <person name="Martin F.M."/>
            <person name="Hacquard S."/>
        </authorList>
    </citation>
    <scope>NUCLEOTIDE SEQUENCE</scope>
    <source>
        <strain evidence="3">MPI-CAGE-AT-0021</strain>
    </source>
</reference>
<feature type="compositionally biased region" description="Basic and acidic residues" evidence="2">
    <location>
        <begin position="18"/>
        <end position="40"/>
    </location>
</feature>
<keyword evidence="1" id="KW-0175">Coiled coil</keyword>
<feature type="region of interest" description="Disordered" evidence="2">
    <location>
        <begin position="1"/>
        <end position="49"/>
    </location>
</feature>
<name>A0A9P9D3Z4_9HYPO</name>
<accession>A0A9P9D3Z4</accession>
<dbReference type="AlphaFoldDB" id="A0A9P9D3Z4"/>
<keyword evidence="4" id="KW-1185">Reference proteome</keyword>
<protein>
    <submittedName>
        <fullName evidence="3">Uncharacterized protein</fullName>
    </submittedName>
</protein>
<proteinExistence type="predicted"/>